<dbReference type="PANTHER" id="PTHR30349">
    <property type="entry name" value="PHAGE INTEGRASE-RELATED"/>
    <property type="match status" value="1"/>
</dbReference>
<evidence type="ECO:0000256" key="7">
    <source>
        <dbReference type="ARBA" id="ARBA00023172"/>
    </source>
</evidence>
<keyword evidence="6 9" id="KW-0238">DNA-binding</keyword>
<dbReference type="Gene3D" id="1.10.443.10">
    <property type="entry name" value="Intergrase catalytic core"/>
    <property type="match status" value="1"/>
</dbReference>
<keyword evidence="7" id="KW-0233">DNA recombination</keyword>
<dbReference type="InterPro" id="IPR011010">
    <property type="entry name" value="DNA_brk_join_enz"/>
</dbReference>
<evidence type="ECO:0000256" key="10">
    <source>
        <dbReference type="SAM" id="MobiDB-lite"/>
    </source>
</evidence>
<dbReference type="Proteomes" id="UP000494252">
    <property type="component" value="Unassembled WGS sequence"/>
</dbReference>
<evidence type="ECO:0000256" key="2">
    <source>
        <dbReference type="ARBA" id="ARBA00022490"/>
    </source>
</evidence>
<sequence length="406" mass="45002">MSDPNFDGAITGRPAGVTSRPAGQSNRLDSPILPPGLTDEDVVGRWLAAKASGRGRLSPATLAQYRTEAERLFWYAGQAGTPISAWTLDDFTAFVVFLQAPAPWAIRNPGVRRGSPDWRPFLGPLSDRSAGQTQKIVTSLFDWLRDVGYLQRNPAAGLPAVGRRLPEKQPRFLSPDDTALLREAIAARPERSREACLAKARDLFAVDLFERTGLRTTEAVRCRMGHVKIEPVPAELRREFPDAPPFQWLLRVEHGKGGKARWVPCDEIALSLQAYRMAYGLSPVPAPDETLPLLLSVRRTRFGIWKGLRSRTGVWNLITGLCDEALAYARAHRRRIDAERFETASTHWLRHSYAKGLAAAVSNGLDARAALENMGHSDLRTFNQYVDDEPLKRALATALARARGAR</sequence>
<dbReference type="AlphaFoldDB" id="A0A6J5GVJ9"/>
<dbReference type="EMBL" id="CADIKI010000020">
    <property type="protein sequence ID" value="CAB3804497.1"/>
    <property type="molecule type" value="Genomic_DNA"/>
</dbReference>
<gene>
    <name evidence="13" type="primary">xerC_7</name>
    <name evidence="13" type="ORF">LMG27177_05656</name>
</gene>
<organism evidence="13 14">
    <name type="scientific">Paraburkholderia fynbosensis</name>
    <dbReference type="NCBI Taxonomy" id="1200993"/>
    <lineage>
        <taxon>Bacteria</taxon>
        <taxon>Pseudomonadati</taxon>
        <taxon>Pseudomonadota</taxon>
        <taxon>Betaproteobacteria</taxon>
        <taxon>Burkholderiales</taxon>
        <taxon>Burkholderiaceae</taxon>
        <taxon>Paraburkholderia</taxon>
    </lineage>
</organism>
<keyword evidence="2" id="KW-0963">Cytoplasm</keyword>
<feature type="domain" description="Tyr recombinase" evidence="11">
    <location>
        <begin position="168"/>
        <end position="400"/>
    </location>
</feature>
<dbReference type="GO" id="GO:0015074">
    <property type="term" value="P:DNA integration"/>
    <property type="evidence" value="ECO:0007669"/>
    <property type="project" value="UniProtKB-KW"/>
</dbReference>
<dbReference type="GO" id="GO:0007059">
    <property type="term" value="P:chromosome segregation"/>
    <property type="evidence" value="ECO:0007669"/>
    <property type="project" value="UniProtKB-KW"/>
</dbReference>
<evidence type="ECO:0000256" key="5">
    <source>
        <dbReference type="ARBA" id="ARBA00022908"/>
    </source>
</evidence>
<dbReference type="GO" id="GO:0005737">
    <property type="term" value="C:cytoplasm"/>
    <property type="evidence" value="ECO:0007669"/>
    <property type="project" value="UniProtKB-SubCell"/>
</dbReference>
<evidence type="ECO:0000313" key="14">
    <source>
        <dbReference type="Proteomes" id="UP000494252"/>
    </source>
</evidence>
<comment type="subcellular location">
    <subcellularLocation>
        <location evidence="1">Cytoplasm</location>
    </subcellularLocation>
</comment>
<dbReference type="GO" id="GO:0003677">
    <property type="term" value="F:DNA binding"/>
    <property type="evidence" value="ECO:0007669"/>
    <property type="project" value="UniProtKB-UniRule"/>
</dbReference>
<dbReference type="PROSITE" id="PS51898">
    <property type="entry name" value="TYR_RECOMBINASE"/>
    <property type="match status" value="1"/>
</dbReference>
<evidence type="ECO:0000256" key="9">
    <source>
        <dbReference type="PROSITE-ProRule" id="PRU01248"/>
    </source>
</evidence>
<dbReference type="InterPro" id="IPR044068">
    <property type="entry name" value="CB"/>
</dbReference>
<dbReference type="SUPFAM" id="SSF56349">
    <property type="entry name" value="DNA breaking-rejoining enzymes"/>
    <property type="match status" value="1"/>
</dbReference>
<evidence type="ECO:0000259" key="11">
    <source>
        <dbReference type="PROSITE" id="PS51898"/>
    </source>
</evidence>
<evidence type="ECO:0000313" key="13">
    <source>
        <dbReference type="EMBL" id="CAB3804497.1"/>
    </source>
</evidence>
<evidence type="ECO:0000256" key="1">
    <source>
        <dbReference type="ARBA" id="ARBA00004496"/>
    </source>
</evidence>
<evidence type="ECO:0000256" key="4">
    <source>
        <dbReference type="ARBA" id="ARBA00022829"/>
    </source>
</evidence>
<dbReference type="GO" id="GO:0006310">
    <property type="term" value="P:DNA recombination"/>
    <property type="evidence" value="ECO:0007669"/>
    <property type="project" value="UniProtKB-KW"/>
</dbReference>
<evidence type="ECO:0000256" key="3">
    <source>
        <dbReference type="ARBA" id="ARBA00022618"/>
    </source>
</evidence>
<keyword evidence="5" id="KW-0229">DNA integration</keyword>
<keyword evidence="8" id="KW-0131">Cell cycle</keyword>
<feature type="domain" description="Core-binding (CB)" evidence="12">
    <location>
        <begin position="37"/>
        <end position="145"/>
    </location>
</feature>
<evidence type="ECO:0000256" key="8">
    <source>
        <dbReference type="ARBA" id="ARBA00023306"/>
    </source>
</evidence>
<dbReference type="PROSITE" id="PS51900">
    <property type="entry name" value="CB"/>
    <property type="match status" value="1"/>
</dbReference>
<protein>
    <submittedName>
        <fullName evidence="13">Tyrosine recombinase XerC</fullName>
    </submittedName>
</protein>
<dbReference type="InterPro" id="IPR010998">
    <property type="entry name" value="Integrase_recombinase_N"/>
</dbReference>
<keyword evidence="3" id="KW-0132">Cell division</keyword>
<feature type="region of interest" description="Disordered" evidence="10">
    <location>
        <begin position="1"/>
        <end position="35"/>
    </location>
</feature>
<evidence type="ECO:0000259" key="12">
    <source>
        <dbReference type="PROSITE" id="PS51900"/>
    </source>
</evidence>
<proteinExistence type="predicted"/>
<reference evidence="13 14" key="1">
    <citation type="submission" date="2020-04" db="EMBL/GenBank/DDBJ databases">
        <authorList>
            <person name="De Canck E."/>
        </authorList>
    </citation>
    <scope>NUCLEOTIDE SEQUENCE [LARGE SCALE GENOMIC DNA]</scope>
    <source>
        <strain evidence="13 14">LMG 27177</strain>
    </source>
</reference>
<dbReference type="PANTHER" id="PTHR30349:SF77">
    <property type="entry name" value="TYROSINE RECOMBINASE XERC"/>
    <property type="match status" value="1"/>
</dbReference>
<accession>A0A6J5GVJ9</accession>
<dbReference type="Pfam" id="PF00589">
    <property type="entry name" value="Phage_integrase"/>
    <property type="match status" value="1"/>
</dbReference>
<name>A0A6J5GVJ9_9BURK</name>
<keyword evidence="4" id="KW-0159">Chromosome partition</keyword>
<keyword evidence="14" id="KW-1185">Reference proteome</keyword>
<dbReference type="InterPro" id="IPR050090">
    <property type="entry name" value="Tyrosine_recombinase_XerCD"/>
</dbReference>
<dbReference type="RefSeq" id="WP_175164839.1">
    <property type="nucleotide sequence ID" value="NZ_CADIKI010000020.1"/>
</dbReference>
<dbReference type="GO" id="GO:0051301">
    <property type="term" value="P:cell division"/>
    <property type="evidence" value="ECO:0007669"/>
    <property type="project" value="UniProtKB-KW"/>
</dbReference>
<dbReference type="InterPro" id="IPR002104">
    <property type="entry name" value="Integrase_catalytic"/>
</dbReference>
<evidence type="ECO:0000256" key="6">
    <source>
        <dbReference type="ARBA" id="ARBA00023125"/>
    </source>
</evidence>
<dbReference type="Gene3D" id="1.10.150.130">
    <property type="match status" value="1"/>
</dbReference>
<dbReference type="InterPro" id="IPR013762">
    <property type="entry name" value="Integrase-like_cat_sf"/>
</dbReference>